<organism evidence="3 4">
    <name type="scientific">Ceratocystis fimbriata CBS 114723</name>
    <dbReference type="NCBI Taxonomy" id="1035309"/>
    <lineage>
        <taxon>Eukaryota</taxon>
        <taxon>Fungi</taxon>
        <taxon>Dikarya</taxon>
        <taxon>Ascomycota</taxon>
        <taxon>Pezizomycotina</taxon>
        <taxon>Sordariomycetes</taxon>
        <taxon>Hypocreomycetidae</taxon>
        <taxon>Microascales</taxon>
        <taxon>Ceratocystidaceae</taxon>
        <taxon>Ceratocystis</taxon>
    </lineage>
</organism>
<keyword evidence="4" id="KW-1185">Reference proteome</keyword>
<dbReference type="Gene3D" id="3.40.50.150">
    <property type="entry name" value="Vaccinia Virus protein VP39"/>
    <property type="match status" value="1"/>
</dbReference>
<dbReference type="Proteomes" id="UP000222788">
    <property type="component" value="Unassembled WGS sequence"/>
</dbReference>
<gene>
    <name evidence="3" type="primary">laeA_0</name>
    <name evidence="3" type="ORF">CFIMG_004342RA</name>
</gene>
<dbReference type="CDD" id="cd02440">
    <property type="entry name" value="AdoMet_MTases"/>
    <property type="match status" value="1"/>
</dbReference>
<reference evidence="3 4" key="2">
    <citation type="journal article" date="2013" name="IMA Fungus">
        <title>IMA Genome-F 1: Ceratocystis fimbriata: Draft nuclear genome sequence for the plant pathogen, Ceratocystis fimbriata.</title>
        <authorList>
            <person name="Wilken P.M."/>
            <person name="Steenkamp E.T."/>
            <person name="Wingfield M.J."/>
            <person name="de Beer Z.W."/>
            <person name="Wingfield B.D."/>
        </authorList>
    </citation>
    <scope>NUCLEOTIDE SEQUENCE [LARGE SCALE GENOMIC DNA]</scope>
    <source>
        <strain evidence="3 4">CBS 114723</strain>
    </source>
</reference>
<evidence type="ECO:0000313" key="4">
    <source>
        <dbReference type="Proteomes" id="UP000222788"/>
    </source>
</evidence>
<dbReference type="AlphaFoldDB" id="A0A2C5WZC1"/>
<dbReference type="PANTHER" id="PTHR43591:SF10">
    <property type="entry name" value="ABC TRANSMEMBRANE TYPE-1 DOMAIN-CONTAINING PROTEIN-RELATED"/>
    <property type="match status" value="1"/>
</dbReference>
<dbReference type="OrthoDB" id="2013972at2759"/>
<evidence type="ECO:0000256" key="1">
    <source>
        <dbReference type="ARBA" id="ARBA00038158"/>
    </source>
</evidence>
<accession>A0A2C5WZC1</accession>
<protein>
    <submittedName>
        <fullName evidence="3">Secondary metabolism regulator laeA</fullName>
    </submittedName>
</protein>
<reference evidence="3 4" key="1">
    <citation type="journal article" date="2013" name="Fungal Biol.">
        <title>Analysis of microsatellite markers in the genome of the plant pathogen Ceratocystis fimbriata.</title>
        <authorList>
            <person name="Simpson M.C."/>
            <person name="Wilken P.M."/>
            <person name="Coetzee M.P."/>
            <person name="Wingfield M.J."/>
            <person name="Wingfield B.D."/>
        </authorList>
    </citation>
    <scope>NUCLEOTIDE SEQUENCE [LARGE SCALE GENOMIC DNA]</scope>
    <source>
        <strain evidence="3 4">CBS 114723</strain>
    </source>
</reference>
<evidence type="ECO:0000313" key="3">
    <source>
        <dbReference type="EMBL" id="PHH51092.1"/>
    </source>
</evidence>
<dbReference type="InterPro" id="IPR029063">
    <property type="entry name" value="SAM-dependent_MTases_sf"/>
</dbReference>
<dbReference type="GO" id="GO:0008168">
    <property type="term" value="F:methyltransferase activity"/>
    <property type="evidence" value="ECO:0007669"/>
    <property type="project" value="TreeGrafter"/>
</dbReference>
<comment type="caution">
    <text evidence="3">The sequence shown here is derived from an EMBL/GenBank/DDBJ whole genome shotgun (WGS) entry which is preliminary data.</text>
</comment>
<proteinExistence type="inferred from homology"/>
<dbReference type="EMBL" id="APWK03000105">
    <property type="protein sequence ID" value="PHH51092.1"/>
    <property type="molecule type" value="Genomic_DNA"/>
</dbReference>
<feature type="region of interest" description="Disordered" evidence="2">
    <location>
        <begin position="1"/>
        <end position="41"/>
    </location>
</feature>
<dbReference type="Pfam" id="PF13489">
    <property type="entry name" value="Methyltransf_23"/>
    <property type="match status" value="1"/>
</dbReference>
<dbReference type="PANTHER" id="PTHR43591">
    <property type="entry name" value="METHYLTRANSFERASE"/>
    <property type="match status" value="1"/>
</dbReference>
<sequence>MSESPPHKAMRRSRTHQSPQDSLQRDGYSNSSNRNNNDDEDQQMDNIAATMDLAETISLTESIRGHVEEAGLRYHAYHAGKYPFPNDVVEQDRDDLIHHVLETICGSVYFAPVENMLRADGGRALDIGTGTGAWCLATRCPVADLFPQATFVGSDLSPIQPETVPPNVQFVIDDFEHEDGWADDPETYDYIHARRVLITVYDVATLMKHAFDHLKPGGWIELQEFTNTIECDDSSYTEETTYRVRDFMQLLGQGLAAIGTDIHASNNIEQHLTAAGFTNITRQQFKVPVGRWPEDEVKSSCGEMHRESMHDGLVGLARKPLRALNWTNLQTEMLLVEVRQHLNDSSFHVYMVFNVICAQKPYA</sequence>
<dbReference type="STRING" id="1035309.A0A2C5WZC1"/>
<dbReference type="SUPFAM" id="SSF53335">
    <property type="entry name" value="S-adenosyl-L-methionine-dependent methyltransferases"/>
    <property type="match status" value="1"/>
</dbReference>
<comment type="similarity">
    <text evidence="1">Belongs to the methyltransferase superfamily. LaeA methyltransferase family.</text>
</comment>
<evidence type="ECO:0000256" key="2">
    <source>
        <dbReference type="SAM" id="MobiDB-lite"/>
    </source>
</evidence>
<name>A0A2C5WZC1_9PEZI</name>